<dbReference type="Proteomes" id="UP000634139">
    <property type="component" value="Unassembled WGS sequence"/>
</dbReference>
<accession>A0A918RLT5</accession>
<organism evidence="2 3">
    <name type="scientific">Novosphingobium arvoryzae</name>
    <dbReference type="NCBI Taxonomy" id="1256514"/>
    <lineage>
        <taxon>Bacteria</taxon>
        <taxon>Pseudomonadati</taxon>
        <taxon>Pseudomonadota</taxon>
        <taxon>Alphaproteobacteria</taxon>
        <taxon>Sphingomonadales</taxon>
        <taxon>Sphingomonadaceae</taxon>
        <taxon>Novosphingobium</taxon>
    </lineage>
</organism>
<evidence type="ECO:0000313" key="2">
    <source>
        <dbReference type="EMBL" id="GHA01478.1"/>
    </source>
</evidence>
<dbReference type="Pfam" id="PF13689">
    <property type="entry name" value="DUF4154"/>
    <property type="match status" value="1"/>
</dbReference>
<reference evidence="2" key="2">
    <citation type="submission" date="2020-09" db="EMBL/GenBank/DDBJ databases">
        <authorList>
            <person name="Sun Q."/>
            <person name="Kim S."/>
        </authorList>
    </citation>
    <scope>NUCLEOTIDE SEQUENCE</scope>
    <source>
        <strain evidence="2">KCTC 32422</strain>
    </source>
</reference>
<reference evidence="2" key="1">
    <citation type="journal article" date="2014" name="Int. J. Syst. Evol. Microbiol.">
        <title>Complete genome sequence of Corynebacterium casei LMG S-19264T (=DSM 44701T), isolated from a smear-ripened cheese.</title>
        <authorList>
            <consortium name="US DOE Joint Genome Institute (JGI-PGF)"/>
            <person name="Walter F."/>
            <person name="Albersmeier A."/>
            <person name="Kalinowski J."/>
            <person name="Ruckert C."/>
        </authorList>
    </citation>
    <scope>NUCLEOTIDE SEQUENCE</scope>
    <source>
        <strain evidence="2">KCTC 32422</strain>
    </source>
</reference>
<evidence type="ECO:0000256" key="1">
    <source>
        <dbReference type="SAM" id="SignalP"/>
    </source>
</evidence>
<protein>
    <recommendedName>
        <fullName evidence="4">YfiR family protein</fullName>
    </recommendedName>
</protein>
<gene>
    <name evidence="2" type="ORF">GCM10011617_22780</name>
</gene>
<dbReference type="RefSeq" id="WP_189541614.1">
    <property type="nucleotide sequence ID" value="NZ_BMZD01000005.1"/>
</dbReference>
<proteinExistence type="predicted"/>
<feature type="signal peptide" evidence="1">
    <location>
        <begin position="1"/>
        <end position="22"/>
    </location>
</feature>
<keyword evidence="1" id="KW-0732">Signal</keyword>
<feature type="chain" id="PRO_5036793114" description="YfiR family protein" evidence="1">
    <location>
        <begin position="23"/>
        <end position="180"/>
    </location>
</feature>
<name>A0A918RLT5_9SPHN</name>
<evidence type="ECO:0008006" key="4">
    <source>
        <dbReference type="Google" id="ProtNLM"/>
    </source>
</evidence>
<comment type="caution">
    <text evidence="2">The sequence shown here is derived from an EMBL/GenBank/DDBJ whole genome shotgun (WGS) entry which is preliminary data.</text>
</comment>
<dbReference type="InterPro" id="IPR025293">
    <property type="entry name" value="YfiR/HmsC-like"/>
</dbReference>
<sequence length="180" mass="19070">MNVANRLRAALLALAVVPLTGATDLALVPVASSPGSVFAGPVGRIVQSITEYTTWPRRENPVTLCVVGPVSHADGLDGLRLADGRLIDRQTVAATAFTPGVCDSLYIGRMSLPEMRALTAQARGRGVLTIAEADPDCRSQAMFCLLFTPQAATFRMNIDAIARSGLKVDPRVLRISQGGR</sequence>
<evidence type="ECO:0000313" key="3">
    <source>
        <dbReference type="Proteomes" id="UP000634139"/>
    </source>
</evidence>
<dbReference type="EMBL" id="BMZD01000005">
    <property type="protein sequence ID" value="GHA01478.1"/>
    <property type="molecule type" value="Genomic_DNA"/>
</dbReference>
<dbReference type="AlphaFoldDB" id="A0A918RLT5"/>
<keyword evidence="3" id="KW-1185">Reference proteome</keyword>